<keyword evidence="2" id="KW-0812">Transmembrane</keyword>
<evidence type="ECO:0000313" key="3">
    <source>
        <dbReference type="EMBL" id="CAB4766247.1"/>
    </source>
</evidence>
<feature type="transmembrane region" description="Helical" evidence="2">
    <location>
        <begin position="139"/>
        <end position="165"/>
    </location>
</feature>
<reference evidence="3" key="1">
    <citation type="submission" date="2020-05" db="EMBL/GenBank/DDBJ databases">
        <authorList>
            <person name="Chiriac C."/>
            <person name="Salcher M."/>
            <person name="Ghai R."/>
            <person name="Kavagutti S V."/>
        </authorList>
    </citation>
    <scope>NUCLEOTIDE SEQUENCE</scope>
</reference>
<accession>A0A6J6V6W2</accession>
<organism evidence="3">
    <name type="scientific">freshwater metagenome</name>
    <dbReference type="NCBI Taxonomy" id="449393"/>
    <lineage>
        <taxon>unclassified sequences</taxon>
        <taxon>metagenomes</taxon>
        <taxon>ecological metagenomes</taxon>
    </lineage>
</organism>
<dbReference type="AlphaFoldDB" id="A0A6J6V6W2"/>
<feature type="compositionally biased region" description="Gly residues" evidence="1">
    <location>
        <begin position="85"/>
        <end position="96"/>
    </location>
</feature>
<keyword evidence="2" id="KW-0472">Membrane</keyword>
<dbReference type="EMBL" id="CAEZYQ010000035">
    <property type="protein sequence ID" value="CAB4766247.1"/>
    <property type="molecule type" value="Genomic_DNA"/>
</dbReference>
<evidence type="ECO:0000256" key="1">
    <source>
        <dbReference type="SAM" id="MobiDB-lite"/>
    </source>
</evidence>
<protein>
    <submittedName>
        <fullName evidence="3">Unannotated protein</fullName>
    </submittedName>
</protein>
<gene>
    <name evidence="3" type="ORF">UFOPK2761_03079</name>
</gene>
<proteinExistence type="predicted"/>
<feature type="transmembrane region" description="Helical" evidence="2">
    <location>
        <begin position="103"/>
        <end position="127"/>
    </location>
</feature>
<feature type="compositionally biased region" description="Pro residues" evidence="1">
    <location>
        <begin position="23"/>
        <end position="55"/>
    </location>
</feature>
<sequence length="284" mass="28641">MTQPSTGPDQPQQPEQPGQDPQGTPPPPPSYDAPPPPPQQPSGDPYPAPGTPPPSYGSSPYGQPPSPYGAPQPPAGQPYGAPGSFPGGAFPGGGEQGEPSKGMAIGALVSSVLCCLPVGLVLGIVVLRRSKDGRDHGKGLAIAAIVLNTLVMIGALVLVVVAVVVGSSVRAVNDLEPGDCISAEGLRGDAESFETITVGDCSEPHDAEVLAVATLTEEAAAGGPDGDYSQLCDEAVSDDPEREAVSTSGDVSLLVIYDELEAGEKIACLALAPDGGRLDEPLVE</sequence>
<feature type="compositionally biased region" description="Pro residues" evidence="1">
    <location>
        <begin position="62"/>
        <end position="76"/>
    </location>
</feature>
<evidence type="ECO:0000256" key="2">
    <source>
        <dbReference type="SAM" id="Phobius"/>
    </source>
</evidence>
<feature type="region of interest" description="Disordered" evidence="1">
    <location>
        <begin position="1"/>
        <end position="97"/>
    </location>
</feature>
<name>A0A6J6V6W2_9ZZZZ</name>
<keyword evidence="2" id="KW-1133">Transmembrane helix</keyword>
<feature type="compositionally biased region" description="Low complexity" evidence="1">
    <location>
        <begin position="1"/>
        <end position="22"/>
    </location>
</feature>